<organism evidence="9">
    <name type="scientific">marine sediment metagenome</name>
    <dbReference type="NCBI Taxonomy" id="412755"/>
    <lineage>
        <taxon>unclassified sequences</taxon>
        <taxon>metagenomes</taxon>
        <taxon>ecological metagenomes</taxon>
    </lineage>
</organism>
<gene>
    <name evidence="9" type="ORF">S01H1_15630</name>
</gene>
<evidence type="ECO:0000259" key="7">
    <source>
        <dbReference type="Pfam" id="PF02879"/>
    </source>
</evidence>
<keyword evidence="4" id="KW-0460">Magnesium</keyword>
<dbReference type="PANTHER" id="PTHR42946">
    <property type="entry name" value="PHOSPHOHEXOSE MUTASE"/>
    <property type="match status" value="1"/>
</dbReference>
<comment type="caution">
    <text evidence="9">The sequence shown here is derived from an EMBL/GenBank/DDBJ whole genome shotgun (WGS) entry which is preliminary data.</text>
</comment>
<dbReference type="InterPro" id="IPR005843">
    <property type="entry name" value="A-D-PHexomutase_C"/>
</dbReference>
<protein>
    <recommendedName>
        <fullName evidence="10">Alpha-D-phosphohexomutase alpha/beta/alpha domain-containing protein</fullName>
    </recommendedName>
</protein>
<dbReference type="GO" id="GO:0005975">
    <property type="term" value="P:carbohydrate metabolic process"/>
    <property type="evidence" value="ECO:0007669"/>
    <property type="project" value="InterPro"/>
</dbReference>
<dbReference type="GO" id="GO:0005829">
    <property type="term" value="C:cytosol"/>
    <property type="evidence" value="ECO:0007669"/>
    <property type="project" value="TreeGrafter"/>
</dbReference>
<dbReference type="InterPro" id="IPR036900">
    <property type="entry name" value="A-D-PHexomutase_C_sf"/>
</dbReference>
<dbReference type="PANTHER" id="PTHR42946:SF1">
    <property type="entry name" value="PHOSPHOGLUCOMUTASE (ALPHA-D-GLUCOSE-1,6-BISPHOSPHATE-DEPENDENT)"/>
    <property type="match status" value="1"/>
</dbReference>
<evidence type="ECO:0000256" key="3">
    <source>
        <dbReference type="ARBA" id="ARBA00022723"/>
    </source>
</evidence>
<feature type="domain" description="Alpha-D-phosphohexomutase alpha/beta/alpha" evidence="8">
    <location>
        <begin position="128"/>
        <end position="231"/>
    </location>
</feature>
<dbReference type="Pfam" id="PF02880">
    <property type="entry name" value="PGM_PMM_III"/>
    <property type="match status" value="1"/>
</dbReference>
<evidence type="ECO:0000313" key="9">
    <source>
        <dbReference type="EMBL" id="GAF74878.1"/>
    </source>
</evidence>
<dbReference type="AlphaFoldDB" id="X0S1C8"/>
<feature type="domain" description="Alpha-D-phosphohexomutase C-terminal" evidence="6">
    <location>
        <begin position="261"/>
        <end position="314"/>
    </location>
</feature>
<evidence type="ECO:0000256" key="2">
    <source>
        <dbReference type="ARBA" id="ARBA00022553"/>
    </source>
</evidence>
<evidence type="ECO:0000256" key="4">
    <source>
        <dbReference type="ARBA" id="ARBA00022842"/>
    </source>
</evidence>
<keyword evidence="3" id="KW-0479">Metal-binding</keyword>
<evidence type="ECO:0000256" key="5">
    <source>
        <dbReference type="ARBA" id="ARBA00023235"/>
    </source>
</evidence>
<dbReference type="EMBL" id="BARS01008166">
    <property type="protein sequence ID" value="GAF74878.1"/>
    <property type="molecule type" value="Genomic_DNA"/>
</dbReference>
<dbReference type="SUPFAM" id="SSF55957">
    <property type="entry name" value="Phosphoglucomutase, C-terminal domain"/>
    <property type="match status" value="1"/>
</dbReference>
<dbReference type="GO" id="GO:0006048">
    <property type="term" value="P:UDP-N-acetylglucosamine biosynthetic process"/>
    <property type="evidence" value="ECO:0007669"/>
    <property type="project" value="TreeGrafter"/>
</dbReference>
<dbReference type="Pfam" id="PF02879">
    <property type="entry name" value="PGM_PMM_II"/>
    <property type="match status" value="1"/>
</dbReference>
<keyword evidence="5" id="KW-0413">Isomerase</keyword>
<reference evidence="9" key="1">
    <citation type="journal article" date="2014" name="Front. Microbiol.">
        <title>High frequency of phylogenetically diverse reductive dehalogenase-homologous genes in deep subseafloor sedimentary metagenomes.</title>
        <authorList>
            <person name="Kawai M."/>
            <person name="Futagami T."/>
            <person name="Toyoda A."/>
            <person name="Takaki Y."/>
            <person name="Nishi S."/>
            <person name="Hori S."/>
            <person name="Arai W."/>
            <person name="Tsubouchi T."/>
            <person name="Morono Y."/>
            <person name="Uchiyama I."/>
            <person name="Ito T."/>
            <person name="Fujiyama A."/>
            <person name="Inagaki F."/>
            <person name="Takami H."/>
        </authorList>
    </citation>
    <scope>NUCLEOTIDE SEQUENCE</scope>
    <source>
        <strain evidence="9">Expedition CK06-06</strain>
    </source>
</reference>
<dbReference type="InterPro" id="IPR005845">
    <property type="entry name" value="A-D-PHexomutase_a/b/a-II"/>
</dbReference>
<proteinExistence type="predicted"/>
<dbReference type="InterPro" id="IPR050060">
    <property type="entry name" value="Phosphoglucosamine_mutase"/>
</dbReference>
<dbReference type="GO" id="GO:0008966">
    <property type="term" value="F:phosphoglucosamine mutase activity"/>
    <property type="evidence" value="ECO:0007669"/>
    <property type="project" value="TreeGrafter"/>
</dbReference>
<keyword evidence="2" id="KW-0597">Phosphoprotein</keyword>
<comment type="cofactor">
    <cofactor evidence="1">
        <name>Mg(2+)</name>
        <dbReference type="ChEBI" id="CHEBI:18420"/>
    </cofactor>
</comment>
<evidence type="ECO:0000259" key="8">
    <source>
        <dbReference type="Pfam" id="PF02880"/>
    </source>
</evidence>
<dbReference type="Pfam" id="PF00408">
    <property type="entry name" value="PGM_PMM_IV"/>
    <property type="match status" value="1"/>
</dbReference>
<dbReference type="GO" id="GO:0004615">
    <property type="term" value="F:phosphomannomutase activity"/>
    <property type="evidence" value="ECO:0007669"/>
    <property type="project" value="TreeGrafter"/>
</dbReference>
<dbReference type="InterPro" id="IPR016055">
    <property type="entry name" value="A-D-PHexomutase_a/b/a-I/II/III"/>
</dbReference>
<dbReference type="Gene3D" id="3.30.310.50">
    <property type="entry name" value="Alpha-D-phosphohexomutase, C-terminal domain"/>
    <property type="match status" value="1"/>
</dbReference>
<dbReference type="GO" id="GO:0046872">
    <property type="term" value="F:metal ion binding"/>
    <property type="evidence" value="ECO:0007669"/>
    <property type="project" value="UniProtKB-KW"/>
</dbReference>
<feature type="non-terminal residue" evidence="9">
    <location>
        <position position="1"/>
    </location>
</feature>
<dbReference type="Gene3D" id="3.40.120.10">
    <property type="entry name" value="Alpha-D-Glucose-1,6-Bisphosphate, subunit A, domain 3"/>
    <property type="match status" value="2"/>
</dbReference>
<dbReference type="InterPro" id="IPR005846">
    <property type="entry name" value="A-D-PHexomutase_a/b/a-III"/>
</dbReference>
<feature type="domain" description="Alpha-D-phosphohexomutase alpha/beta/alpha" evidence="7">
    <location>
        <begin position="22"/>
        <end position="120"/>
    </location>
</feature>
<dbReference type="SUPFAM" id="SSF53738">
    <property type="entry name" value="Phosphoglucomutase, first 3 domains"/>
    <property type="match status" value="2"/>
</dbReference>
<name>X0S1C8_9ZZZZ</name>
<sequence>PPKIQKESTHGSVFTIESTLPHLHKVLSIVDVDSIRKVKPKVWIDCGHGAGSRLARPLLEALGCEITVVGEPPDGQFEHEPEPTADNLIDWLPRVPAAGADIGFFQDPDADRLAIASHDGVYLGEELTLALAADAVLMKSPGPVVINCSTSQLTAHLAKRHRSPCTLSAVGEANVVDEMLKRNAVLGGEGNGGVIDPRVGLVRDSFVAMALILERMAEGGTLTPLASLIKDFPPLTIKKTKIVLPFGWSKQDIEESFQRVVDTFPEATASRLDGVRIAFADGWLLARASNTEPIVRIIAESVDKQRVASVIEQATKALLDQS</sequence>
<evidence type="ECO:0000256" key="1">
    <source>
        <dbReference type="ARBA" id="ARBA00001946"/>
    </source>
</evidence>
<evidence type="ECO:0000259" key="6">
    <source>
        <dbReference type="Pfam" id="PF00408"/>
    </source>
</evidence>
<evidence type="ECO:0008006" key="10">
    <source>
        <dbReference type="Google" id="ProtNLM"/>
    </source>
</evidence>
<accession>X0S1C8</accession>
<dbReference type="GO" id="GO:0009252">
    <property type="term" value="P:peptidoglycan biosynthetic process"/>
    <property type="evidence" value="ECO:0007669"/>
    <property type="project" value="TreeGrafter"/>
</dbReference>